<reference evidence="2 3" key="1">
    <citation type="submission" date="2023-03" db="EMBL/GenBank/DDBJ databases">
        <title>Bacillus Genome Sequencing.</title>
        <authorList>
            <person name="Dunlap C."/>
        </authorList>
    </citation>
    <scope>NUCLEOTIDE SEQUENCE [LARGE SCALE GENOMIC DNA]</scope>
    <source>
        <strain evidence="2 3">B-23453</strain>
    </source>
</reference>
<feature type="transmembrane region" description="Helical" evidence="1">
    <location>
        <begin position="7"/>
        <end position="28"/>
    </location>
</feature>
<dbReference type="InterPro" id="IPR019649">
    <property type="entry name" value="DUF2512"/>
</dbReference>
<keyword evidence="1" id="KW-1133">Transmembrane helix</keyword>
<keyword evidence="3" id="KW-1185">Reference proteome</keyword>
<organism evidence="2 3">
    <name type="scientific">Heyndrickxia acidicola</name>
    <dbReference type="NCBI Taxonomy" id="209389"/>
    <lineage>
        <taxon>Bacteria</taxon>
        <taxon>Bacillati</taxon>
        <taxon>Bacillota</taxon>
        <taxon>Bacilli</taxon>
        <taxon>Bacillales</taxon>
        <taxon>Bacillaceae</taxon>
        <taxon>Heyndrickxia</taxon>
    </lineage>
</organism>
<protein>
    <submittedName>
        <fullName evidence="2">DUF2512 family protein</fullName>
    </submittedName>
</protein>
<dbReference type="RefSeq" id="WP_066268298.1">
    <property type="nucleotide sequence ID" value="NZ_JARMAB010000025.1"/>
</dbReference>
<dbReference type="EMBL" id="JARMAB010000025">
    <property type="protein sequence ID" value="MED1204676.1"/>
    <property type="molecule type" value="Genomic_DNA"/>
</dbReference>
<feature type="transmembrane region" description="Helical" evidence="1">
    <location>
        <begin position="34"/>
        <end position="54"/>
    </location>
</feature>
<evidence type="ECO:0000313" key="2">
    <source>
        <dbReference type="EMBL" id="MED1204676.1"/>
    </source>
</evidence>
<name>A0ABU6MJ28_9BACI</name>
<evidence type="ECO:0000256" key="1">
    <source>
        <dbReference type="SAM" id="Phobius"/>
    </source>
</evidence>
<gene>
    <name evidence="2" type="ORF">P4T90_16645</name>
</gene>
<keyword evidence="1" id="KW-0472">Membrane</keyword>
<comment type="caution">
    <text evidence="2">The sequence shown here is derived from an EMBL/GenBank/DDBJ whole genome shotgun (WGS) entry which is preliminary data.</text>
</comment>
<feature type="transmembrane region" description="Helical" evidence="1">
    <location>
        <begin position="95"/>
        <end position="117"/>
    </location>
</feature>
<dbReference type="Pfam" id="PF10710">
    <property type="entry name" value="DUF2512"/>
    <property type="match status" value="1"/>
</dbReference>
<accession>A0ABU6MJ28</accession>
<evidence type="ECO:0000313" key="3">
    <source>
        <dbReference type="Proteomes" id="UP001341444"/>
    </source>
</evidence>
<keyword evidence="1" id="KW-0812">Transmembrane</keyword>
<sequence length="135" mass="14991">MNQMKAIAMKFVMIAVVLGVILSGIFQADFGQTLLISLVLTVLAYLFGDLAIFRHSGSHLNYRKRNVMATISDAVLAFLVIWLMGAALLGNGHHIVIASIISTIVIGAGEWFFHYYLENHVFGEKHRHSNKLSHP</sequence>
<feature type="transmembrane region" description="Helical" evidence="1">
    <location>
        <begin position="66"/>
        <end position="89"/>
    </location>
</feature>
<dbReference type="Proteomes" id="UP001341444">
    <property type="component" value="Unassembled WGS sequence"/>
</dbReference>
<proteinExistence type="predicted"/>